<dbReference type="SUPFAM" id="SSF55945">
    <property type="entry name" value="TATA-box binding protein-like"/>
    <property type="match status" value="1"/>
</dbReference>
<organism evidence="4">
    <name type="scientific">Ostreococcus mediterraneus virus 2</name>
    <dbReference type="NCBI Taxonomy" id="2726183"/>
    <lineage>
        <taxon>Viruses</taxon>
        <taxon>Varidnaviria</taxon>
        <taxon>Bamfordvirae</taxon>
        <taxon>Nucleocytoviricota</taxon>
        <taxon>Megaviricetes</taxon>
        <taxon>Algavirales</taxon>
        <taxon>Phycodnaviridae</taxon>
        <taxon>Prasinovirus</taxon>
    </lineage>
</organism>
<proteinExistence type="inferred from homology"/>
<dbReference type="InterPro" id="IPR000814">
    <property type="entry name" value="TBP"/>
</dbReference>
<accession>A0A6H1QWF4</accession>
<protein>
    <submittedName>
        <fullName evidence="4">Transcription factor TFIID</fullName>
    </submittedName>
</protein>
<name>A0A6H1QWF4_9PHYC</name>
<gene>
    <name evidence="4" type="ORF">orf00201</name>
</gene>
<dbReference type="GO" id="GO:0003677">
    <property type="term" value="F:DNA binding"/>
    <property type="evidence" value="ECO:0007669"/>
    <property type="project" value="UniProtKB-KW"/>
</dbReference>
<evidence type="ECO:0000313" key="4">
    <source>
        <dbReference type="EMBL" id="QIZ31192.1"/>
    </source>
</evidence>
<dbReference type="GO" id="GO:0006352">
    <property type="term" value="P:DNA-templated transcription initiation"/>
    <property type="evidence" value="ECO:0007669"/>
    <property type="project" value="InterPro"/>
</dbReference>
<dbReference type="Gene3D" id="3.30.310.10">
    <property type="entry name" value="TATA-Binding Protein"/>
    <property type="match status" value="1"/>
</dbReference>
<evidence type="ECO:0000256" key="1">
    <source>
        <dbReference type="ARBA" id="ARBA00005560"/>
    </source>
</evidence>
<evidence type="ECO:0000256" key="2">
    <source>
        <dbReference type="ARBA" id="ARBA00023125"/>
    </source>
</evidence>
<dbReference type="Pfam" id="PF00352">
    <property type="entry name" value="TBP"/>
    <property type="match status" value="1"/>
</dbReference>
<sequence>MYSTIANNSFSYLLTLDEFRKELPEETRPSWIKITTITMVSSFIQDIDIKKLRGIFEELGSYKLRRVGTEGDAGFEWKLKPTTFYNQVTLTYHDTYSTKSVKVFPNGSIQVAGCCDLFDCKRIITQLTYIFKTFLGMEVQMPVDSFRVVMINSNFSLNYNINLMRVAQHFENYSHIFKVSFEPDRYSAVKIKFKPAQDMKEITTSIFSTGKIIITGAETLKEIAFGYNIINQHINDDPEIRVSPTTETDVFDVFLGHKCEPMVEHLRAKGFNSWLQTITNRQINF</sequence>
<keyword evidence="3" id="KW-0804">Transcription</keyword>
<reference evidence="4" key="1">
    <citation type="journal article" date="2020" name="Sci. Adv.">
        <title>Virus-host coexistence in phytoplankton through the genomic lens.</title>
        <authorList>
            <person name="Yau S."/>
            <person name="Krasovec M."/>
            <person name="Benites L.F."/>
            <person name="Rombauts S."/>
            <person name="Groussin M."/>
            <person name="Vancaester E."/>
            <person name="Aury J.M."/>
            <person name="Derelle E."/>
            <person name="Desdevises Y."/>
            <person name="Escande M.L."/>
            <person name="Grimsley N."/>
            <person name="Guy J."/>
            <person name="Moreau H."/>
            <person name="Sanchez-Brosseau S."/>
            <person name="van de Peer Y."/>
            <person name="Vandepoele K."/>
            <person name="Gourbiere S."/>
            <person name="Piganeau G."/>
        </authorList>
    </citation>
    <scope>NUCLEOTIDE SEQUENCE</scope>
    <source>
        <strain evidence="4">OmV2</strain>
    </source>
</reference>
<evidence type="ECO:0000256" key="3">
    <source>
        <dbReference type="ARBA" id="ARBA00023163"/>
    </source>
</evidence>
<comment type="similarity">
    <text evidence="1">Belongs to the TBP family.</text>
</comment>
<keyword evidence="2" id="KW-0238">DNA-binding</keyword>
<dbReference type="InterPro" id="IPR012295">
    <property type="entry name" value="TBP_dom_sf"/>
</dbReference>
<dbReference type="EMBL" id="MN688676">
    <property type="protein sequence ID" value="QIZ31192.1"/>
    <property type="molecule type" value="Genomic_DNA"/>
</dbReference>